<evidence type="ECO:0000313" key="1">
    <source>
        <dbReference type="EMBL" id="GFH20797.1"/>
    </source>
</evidence>
<evidence type="ECO:0000313" key="2">
    <source>
        <dbReference type="Proteomes" id="UP000485058"/>
    </source>
</evidence>
<keyword evidence="2" id="KW-1185">Reference proteome</keyword>
<comment type="caution">
    <text evidence="1">The sequence shown here is derived from an EMBL/GenBank/DDBJ whole genome shotgun (WGS) entry which is preliminary data.</text>
</comment>
<name>A0A699ZDL5_HAELA</name>
<feature type="non-terminal residue" evidence="1">
    <location>
        <position position="262"/>
    </location>
</feature>
<sequence>MAAVEKALGTAGTAGQALAPRLAAAEAALAGPNSPLMAGAAAPPGSYAARLAALEEALRGMRETSMKSSDAANKAMDAMLSANLATSTEPPFGDNTDVRKTAAAIAALDGVGYGRREDDTPVTCILPGPAGSEVIRVKYTLGGLLDALDDSNRRISELELLTAGLNTAVSQLRTANLEANMRMLQGTRGQVDDTVASQAELDVVRERLQQLDATVTEYLNSSMGAGINNGMVMVNGMLGSAMSVPAMSGMSVASTTNSQSLK</sequence>
<feature type="non-terminal residue" evidence="1">
    <location>
        <position position="1"/>
    </location>
</feature>
<dbReference type="AlphaFoldDB" id="A0A699ZDL5"/>
<accession>A0A699ZDL5</accession>
<protein>
    <submittedName>
        <fullName evidence="1">Uncharacterized protein</fullName>
    </submittedName>
</protein>
<dbReference type="EMBL" id="BLLF01001698">
    <property type="protein sequence ID" value="GFH20797.1"/>
    <property type="molecule type" value="Genomic_DNA"/>
</dbReference>
<gene>
    <name evidence="1" type="ORF">HaLaN_17976</name>
</gene>
<dbReference type="Proteomes" id="UP000485058">
    <property type="component" value="Unassembled WGS sequence"/>
</dbReference>
<organism evidence="1 2">
    <name type="scientific">Haematococcus lacustris</name>
    <name type="common">Green alga</name>
    <name type="synonym">Haematococcus pluvialis</name>
    <dbReference type="NCBI Taxonomy" id="44745"/>
    <lineage>
        <taxon>Eukaryota</taxon>
        <taxon>Viridiplantae</taxon>
        <taxon>Chlorophyta</taxon>
        <taxon>core chlorophytes</taxon>
        <taxon>Chlorophyceae</taxon>
        <taxon>CS clade</taxon>
        <taxon>Chlamydomonadales</taxon>
        <taxon>Haematococcaceae</taxon>
        <taxon>Haematococcus</taxon>
    </lineage>
</organism>
<proteinExistence type="predicted"/>
<reference evidence="1 2" key="1">
    <citation type="submission" date="2020-02" db="EMBL/GenBank/DDBJ databases">
        <title>Draft genome sequence of Haematococcus lacustris strain NIES-144.</title>
        <authorList>
            <person name="Morimoto D."/>
            <person name="Nakagawa S."/>
            <person name="Yoshida T."/>
            <person name="Sawayama S."/>
        </authorList>
    </citation>
    <scope>NUCLEOTIDE SEQUENCE [LARGE SCALE GENOMIC DNA]</scope>
    <source>
        <strain evidence="1 2">NIES-144</strain>
    </source>
</reference>